<feature type="region of interest" description="Disordered" evidence="1">
    <location>
        <begin position="224"/>
        <end position="358"/>
    </location>
</feature>
<dbReference type="Proteomes" id="UP001521785">
    <property type="component" value="Unassembled WGS sequence"/>
</dbReference>
<gene>
    <name evidence="2" type="ORF">SLS60_010801</name>
</gene>
<name>A0ABR3QMJ5_9PLEO</name>
<dbReference type="EMBL" id="JAKJXO020000019">
    <property type="protein sequence ID" value="KAL1593193.1"/>
    <property type="molecule type" value="Genomic_DNA"/>
</dbReference>
<reference evidence="2 3" key="1">
    <citation type="submission" date="2024-02" db="EMBL/GenBank/DDBJ databases">
        <title>De novo assembly and annotation of 12 fungi associated with fruit tree decline syndrome in Ontario, Canada.</title>
        <authorList>
            <person name="Sulman M."/>
            <person name="Ellouze W."/>
            <person name="Ilyukhin E."/>
        </authorList>
    </citation>
    <scope>NUCLEOTIDE SEQUENCE [LARGE SCALE GENOMIC DNA]</scope>
    <source>
        <strain evidence="2 3">M42-189</strain>
    </source>
</reference>
<accession>A0ABR3QMJ5</accession>
<feature type="compositionally biased region" description="Basic and acidic residues" evidence="1">
    <location>
        <begin position="224"/>
        <end position="245"/>
    </location>
</feature>
<feature type="compositionally biased region" description="Acidic residues" evidence="1">
    <location>
        <begin position="269"/>
        <end position="284"/>
    </location>
</feature>
<keyword evidence="3" id="KW-1185">Reference proteome</keyword>
<proteinExistence type="predicted"/>
<comment type="caution">
    <text evidence="2">The sequence shown here is derived from an EMBL/GenBank/DDBJ whole genome shotgun (WGS) entry which is preliminary data.</text>
</comment>
<evidence type="ECO:0000313" key="2">
    <source>
        <dbReference type="EMBL" id="KAL1593193.1"/>
    </source>
</evidence>
<feature type="compositionally biased region" description="Basic and acidic residues" evidence="1">
    <location>
        <begin position="285"/>
        <end position="299"/>
    </location>
</feature>
<feature type="compositionally biased region" description="Basic residues" evidence="1">
    <location>
        <begin position="325"/>
        <end position="341"/>
    </location>
</feature>
<evidence type="ECO:0000256" key="1">
    <source>
        <dbReference type="SAM" id="MobiDB-lite"/>
    </source>
</evidence>
<feature type="compositionally biased region" description="Polar residues" evidence="1">
    <location>
        <begin position="302"/>
        <end position="316"/>
    </location>
</feature>
<sequence>MRNDFVNQLVYYTSDISYESRRTRQAIVMEGDMSVDPLASLFQPVEKPRFANLDWPVWDEGVFDPHMQALEDGHELAFIAGTAYVRRCVSLGRPSDLAELLDKPTLNFLGRWGINGFVIGKENAVAQIKDSLDLLASFRSGVLFAISKLRELQVPKEVNGDILKELIDALEAHAHGHFVAMAELGPGVAESLRVENVLTRLGLMEVAEEPGIDEVQERYEAKFVVEGEPQDERSKKRGQMRKDYADGDDDDGPQYTEDFEDVGGSVAPDDSDEEVLLLDGDELYEDMKEMEKELERLKEQGMASTGNGDNQDGENNSKSAAGSSRKGRRAKSKKAKKAKIQAKRDKSAAIATKLAESL</sequence>
<evidence type="ECO:0000313" key="3">
    <source>
        <dbReference type="Proteomes" id="UP001521785"/>
    </source>
</evidence>
<protein>
    <submittedName>
        <fullName evidence="2">Uncharacterized protein</fullName>
    </submittedName>
</protein>
<organism evidence="2 3">
    <name type="scientific">Paraconiothyrium brasiliense</name>
    <dbReference type="NCBI Taxonomy" id="300254"/>
    <lineage>
        <taxon>Eukaryota</taxon>
        <taxon>Fungi</taxon>
        <taxon>Dikarya</taxon>
        <taxon>Ascomycota</taxon>
        <taxon>Pezizomycotina</taxon>
        <taxon>Dothideomycetes</taxon>
        <taxon>Pleosporomycetidae</taxon>
        <taxon>Pleosporales</taxon>
        <taxon>Massarineae</taxon>
        <taxon>Didymosphaeriaceae</taxon>
        <taxon>Paraconiothyrium</taxon>
    </lineage>
</organism>
<feature type="compositionally biased region" description="Acidic residues" evidence="1">
    <location>
        <begin position="246"/>
        <end position="261"/>
    </location>
</feature>